<dbReference type="SUPFAM" id="SSF52047">
    <property type="entry name" value="RNI-like"/>
    <property type="match status" value="1"/>
</dbReference>
<comment type="caution">
    <text evidence="2">The sequence shown here is derived from an EMBL/GenBank/DDBJ whole genome shotgun (WGS) entry which is preliminary data.</text>
</comment>
<name>A0A8H7RXG5_9FUNG</name>
<gene>
    <name evidence="2" type="ORF">INT45_008906</name>
</gene>
<evidence type="ECO:0000313" key="3">
    <source>
        <dbReference type="Proteomes" id="UP000646827"/>
    </source>
</evidence>
<dbReference type="InterPro" id="IPR001810">
    <property type="entry name" value="F-box_dom"/>
</dbReference>
<dbReference type="InterPro" id="IPR036047">
    <property type="entry name" value="F-box-like_dom_sf"/>
</dbReference>
<dbReference type="PROSITE" id="PS50181">
    <property type="entry name" value="FBOX"/>
    <property type="match status" value="1"/>
</dbReference>
<evidence type="ECO:0000259" key="1">
    <source>
        <dbReference type="PROSITE" id="PS50181"/>
    </source>
</evidence>
<keyword evidence="3" id="KW-1185">Reference proteome</keyword>
<dbReference type="Gene3D" id="3.80.10.10">
    <property type="entry name" value="Ribonuclease Inhibitor"/>
    <property type="match status" value="3"/>
</dbReference>
<dbReference type="Gene3D" id="1.20.1280.50">
    <property type="match status" value="1"/>
</dbReference>
<dbReference type="Proteomes" id="UP000646827">
    <property type="component" value="Unassembled WGS sequence"/>
</dbReference>
<dbReference type="OrthoDB" id="423607at2759"/>
<protein>
    <recommendedName>
        <fullName evidence="1">F-box domain-containing protein</fullName>
    </recommendedName>
</protein>
<dbReference type="InterPro" id="IPR032675">
    <property type="entry name" value="LRR_dom_sf"/>
</dbReference>
<reference evidence="2 3" key="1">
    <citation type="submission" date="2020-12" db="EMBL/GenBank/DDBJ databases">
        <title>Metabolic potential, ecology and presence of endohyphal bacteria is reflected in genomic diversity of Mucoromycotina.</title>
        <authorList>
            <person name="Muszewska A."/>
            <person name="Okrasinska A."/>
            <person name="Steczkiewicz K."/>
            <person name="Drgas O."/>
            <person name="Orlowska M."/>
            <person name="Perlinska-Lenart U."/>
            <person name="Aleksandrzak-Piekarczyk T."/>
            <person name="Szatraj K."/>
            <person name="Zielenkiewicz U."/>
            <person name="Pilsyk S."/>
            <person name="Malc E."/>
            <person name="Mieczkowski P."/>
            <person name="Kruszewska J.S."/>
            <person name="Biernat P."/>
            <person name="Pawlowska J."/>
        </authorList>
    </citation>
    <scope>NUCLEOTIDE SEQUENCE [LARGE SCALE GENOMIC DNA]</scope>
    <source>
        <strain evidence="2 3">CBS 142.35</strain>
    </source>
</reference>
<dbReference type="PANTHER" id="PTHR31639:SF256">
    <property type="entry name" value="OS07G0242900 PROTEIN"/>
    <property type="match status" value="1"/>
</dbReference>
<evidence type="ECO:0000313" key="2">
    <source>
        <dbReference type="EMBL" id="KAG2219062.1"/>
    </source>
</evidence>
<dbReference type="SUPFAM" id="SSF81383">
    <property type="entry name" value="F-box domain"/>
    <property type="match status" value="1"/>
</dbReference>
<sequence>MEFHKPINSVIEQPLSTPSRVREEETVTVAAVVVGNDKNDEMNIDQQHHVDFISTLPFDLVGCILPQLPKQQLMECMTVSKIWRTQILECEEAWREVDVSSSSGTLDDPKFFKVTQIQAKHIRRLELLDPGDQWIKLLGDLKNLHTLLISPSLKRLQISIRCTFNEEILYTIWSTCTHLTHLAIFVSGWNRGSDIVDLPILPNLIHLSLHFINNVSPETFRDLPTVLRACPNLIYFDNNTESYSIRMLDQVRQHCPKIRNLVWEQYPLGAKAWKSTNRHATNSAQQQGFSTVALWMNLNSIMHGDVIYQFLNNNKNTLEELAIHGPTVSPRSNSSTQDEGFQHWDLFSGLACQRLHTLSFKRLEINTNTMISILRQCPSLGSVIFVSMRDLKDPVFDALLDLDQLDTLHITNGCSGLTPDGLATFFFGITEKAEDNVQQHLSNNIMTVLPSTARAMTLKDVQFDGHLINTKSIAALSNVYSIEKLHFSANRDFSIEKQLAILPKKLVNLVEVKMFTIPACSDVFLTNLSYCGKRLERIELLALRQASDEGIKQLVDNCKSLKYLAARVCPMISEEIVMDYAHQHNICVRYAGA</sequence>
<accession>A0A8H7RXG5</accession>
<organism evidence="2 3">
    <name type="scientific">Circinella minor</name>
    <dbReference type="NCBI Taxonomy" id="1195481"/>
    <lineage>
        <taxon>Eukaryota</taxon>
        <taxon>Fungi</taxon>
        <taxon>Fungi incertae sedis</taxon>
        <taxon>Mucoromycota</taxon>
        <taxon>Mucoromycotina</taxon>
        <taxon>Mucoromycetes</taxon>
        <taxon>Mucorales</taxon>
        <taxon>Lichtheimiaceae</taxon>
        <taxon>Circinella</taxon>
    </lineage>
</organism>
<dbReference type="PANTHER" id="PTHR31639">
    <property type="entry name" value="F-BOX PROTEIN-LIKE"/>
    <property type="match status" value="1"/>
</dbReference>
<dbReference type="EMBL" id="JAEPRB010000197">
    <property type="protein sequence ID" value="KAG2219062.1"/>
    <property type="molecule type" value="Genomic_DNA"/>
</dbReference>
<feature type="domain" description="F-box" evidence="1">
    <location>
        <begin position="50"/>
        <end position="97"/>
    </location>
</feature>
<dbReference type="AlphaFoldDB" id="A0A8H7RXG5"/>
<proteinExistence type="predicted"/>